<comment type="subcellular location">
    <subcellularLocation>
        <location evidence="1">Chromosome</location>
        <location evidence="1">Centromere</location>
    </subcellularLocation>
</comment>
<feature type="region of interest" description="Disordered" evidence="9">
    <location>
        <begin position="398"/>
        <end position="436"/>
    </location>
</feature>
<evidence type="ECO:0000256" key="3">
    <source>
        <dbReference type="ARBA" id="ARBA00022454"/>
    </source>
</evidence>
<dbReference type="GO" id="GO:0051177">
    <property type="term" value="P:meiotic sister chromatid cohesion"/>
    <property type="evidence" value="ECO:0007669"/>
    <property type="project" value="TreeGrafter"/>
</dbReference>
<dbReference type="PANTHER" id="PTHR21577">
    <property type="entry name" value="SHUGOSHIN"/>
    <property type="match status" value="1"/>
</dbReference>
<feature type="compositionally biased region" description="Basic and acidic residues" evidence="9">
    <location>
        <begin position="519"/>
        <end position="535"/>
    </location>
</feature>
<evidence type="ECO:0000259" key="10">
    <source>
        <dbReference type="Pfam" id="PF07557"/>
    </source>
</evidence>
<dbReference type="GeneID" id="117361634"/>
<evidence type="ECO:0000256" key="2">
    <source>
        <dbReference type="ARBA" id="ARBA00010845"/>
    </source>
</evidence>
<accession>A0A6P8R062</accession>
<feature type="compositionally biased region" description="Basic and acidic residues" evidence="9">
    <location>
        <begin position="425"/>
        <end position="436"/>
    </location>
</feature>
<protein>
    <submittedName>
        <fullName evidence="12">Uncharacterized protein LOC117361634 isoform X1</fullName>
    </submittedName>
</protein>
<dbReference type="InterPro" id="IPR038889">
    <property type="entry name" value="Shugoshin1/2"/>
</dbReference>
<evidence type="ECO:0000256" key="1">
    <source>
        <dbReference type="ARBA" id="ARBA00004584"/>
    </source>
</evidence>
<keyword evidence="8" id="KW-0137">Centromere</keyword>
<keyword evidence="4" id="KW-0132">Cell division</keyword>
<dbReference type="AlphaFoldDB" id="A0A6P8R062"/>
<feature type="compositionally biased region" description="Basic and acidic residues" evidence="9">
    <location>
        <begin position="406"/>
        <end position="418"/>
    </location>
</feature>
<evidence type="ECO:0000256" key="5">
    <source>
        <dbReference type="ARBA" id="ARBA00022829"/>
    </source>
</evidence>
<dbReference type="GO" id="GO:0045132">
    <property type="term" value="P:meiotic chromosome segregation"/>
    <property type="evidence" value="ECO:0007669"/>
    <property type="project" value="InterPro"/>
</dbReference>
<dbReference type="Proteomes" id="UP000515159">
    <property type="component" value="Chromosome 5"/>
</dbReference>
<dbReference type="InterPro" id="IPR011515">
    <property type="entry name" value="Shugoshin_C"/>
</dbReference>
<organism evidence="11 12">
    <name type="scientific">Geotrypetes seraphini</name>
    <name type="common">Gaboon caecilian</name>
    <name type="synonym">Caecilia seraphini</name>
    <dbReference type="NCBI Taxonomy" id="260995"/>
    <lineage>
        <taxon>Eukaryota</taxon>
        <taxon>Metazoa</taxon>
        <taxon>Chordata</taxon>
        <taxon>Craniata</taxon>
        <taxon>Vertebrata</taxon>
        <taxon>Euteleostomi</taxon>
        <taxon>Amphibia</taxon>
        <taxon>Gymnophiona</taxon>
        <taxon>Geotrypetes</taxon>
    </lineage>
</organism>
<dbReference type="GO" id="GO:0051301">
    <property type="term" value="P:cell division"/>
    <property type="evidence" value="ECO:0007669"/>
    <property type="project" value="UniProtKB-KW"/>
</dbReference>
<feature type="compositionally biased region" description="Polar residues" evidence="9">
    <location>
        <begin position="538"/>
        <end position="549"/>
    </location>
</feature>
<keyword evidence="5" id="KW-0159">Chromosome partition</keyword>
<sequence length="1110" mass="124564">MIMGDLKAVDITVLKDIRARMKEKKSGPLKTAKLNTSLAAKIKTKIINNSTSFKVSLKHNNKALALALSAEKETSRRLETERMFLQKEIEMMHFQNAMLRHNLNIVNKTLKEMHTFINMNLIKAIGVSSSVENCPDFLSITNNQRSSERLSGNSTVCWSDDQEYRFTDMAMRVPCMSLHNVTEKDNQPTSGKLSELFVKINFSNDDTSNLPCAVESECEKNIHEMSNIAKTKVAFNALNISEHLSQMEQSSNNDIVTDLPNIQSSGKVEEMTKSCGDSGCLNYVTQRKKRSTISRSCSQSFRVDSNQDECSIKTLQSREIKDNHEQAHGQTEDSCIFGVVCQGDIVCQSDILSMDSLPDKVQLDHNKSPPPEETIYDAEMDLTGSEPSTIITVASTVKTKNSGRNSKSDERTKYDRTALRKVKHSTSEKKSRERTKTSLKNDFDFFTKDYHGIKTKSKPKITSGKESEVQNVSPIDNIIQVDSVLQKVSKRNTEHSEYSSGVKDCRKTYVFSVTHLAKQEKNGNMEEHPQNKDDIPGLSSNDVPSDSYISQKLPCMQTSRIPILHLTEDTSSIIEKNVKLKDRQTIRILSETRKVTDKENMINSESFKKPEVKAYNPECLNVQEDKTGLTSSSESERYIQNIACDQFLDIQEATEKKLPSLVNDGTSSAKHRRDTYTVYKPAFSVEPVLEDDDANSKKSYFVHVQDSILDPAGVVPVLNSDISKPRRGTYFVQTPNLSMEPVLQGDIIKPKARNLVSVEPYSKNIDKSKRGTYFVHAPDPALVPITVEPILDEAVKKCKRAHFFTVSDPKMPLIAIDSCLEGSEIAYTEHLKKKGSDDSKVSTIEDKLSRDKSVKELHSCSLNKIKEQTKSSVKVPKKISSKIKTIPPVPSEDYTDKQNTELVEDHSTKPVTVQNRDRILSGVLIKTEPAGSDFGYLNSVVENSNMVESSAMFDKSSCSNLIKSLMESLTVSENHISEDNNIKSSALLIKLNTNNEHTQHRNELKKADFTAKDFIQKAEIPGILTGSKVLQDLTNTNLVSSDPSTEAQIKLEDDLTQRGRRHRAPVSYKEPTLGSKLRRGDKFTSIEFLSSPIFKEKNNKTKKKTKSQVL</sequence>
<feature type="region of interest" description="Disordered" evidence="9">
    <location>
        <begin position="519"/>
        <end position="549"/>
    </location>
</feature>
<keyword evidence="6" id="KW-0175">Coiled coil</keyword>
<reference evidence="12" key="1">
    <citation type="submission" date="2025-08" db="UniProtKB">
        <authorList>
            <consortium name="RefSeq"/>
        </authorList>
    </citation>
    <scope>IDENTIFICATION</scope>
</reference>
<keyword evidence="11" id="KW-1185">Reference proteome</keyword>
<evidence type="ECO:0000256" key="4">
    <source>
        <dbReference type="ARBA" id="ARBA00022618"/>
    </source>
</evidence>
<dbReference type="RefSeq" id="XP_033803144.1">
    <property type="nucleotide sequence ID" value="XM_033947253.1"/>
</dbReference>
<dbReference type="PANTHER" id="PTHR21577:SF3">
    <property type="entry name" value="SHUGOSHIN 1-RELATED"/>
    <property type="match status" value="1"/>
</dbReference>
<keyword evidence="7" id="KW-0131">Cell cycle</keyword>
<feature type="region of interest" description="Disordered" evidence="9">
    <location>
        <begin position="1054"/>
        <end position="1074"/>
    </location>
</feature>
<dbReference type="Pfam" id="PF07557">
    <property type="entry name" value="Shugoshin_C"/>
    <property type="match status" value="1"/>
</dbReference>
<dbReference type="OrthoDB" id="5990092at2759"/>
<dbReference type="FunCoup" id="A0A6P8R062">
    <property type="interactions" value="1120"/>
</dbReference>
<evidence type="ECO:0000256" key="8">
    <source>
        <dbReference type="ARBA" id="ARBA00023328"/>
    </source>
</evidence>
<evidence type="ECO:0000313" key="12">
    <source>
        <dbReference type="RefSeq" id="XP_033803144.1"/>
    </source>
</evidence>
<evidence type="ECO:0000256" key="7">
    <source>
        <dbReference type="ARBA" id="ARBA00023306"/>
    </source>
</evidence>
<evidence type="ECO:0000256" key="6">
    <source>
        <dbReference type="ARBA" id="ARBA00023054"/>
    </source>
</evidence>
<proteinExistence type="inferred from homology"/>
<dbReference type="KEGG" id="gsh:117361634"/>
<keyword evidence="3" id="KW-0158">Chromosome</keyword>
<dbReference type="GO" id="GO:0005634">
    <property type="term" value="C:nucleus"/>
    <property type="evidence" value="ECO:0007669"/>
    <property type="project" value="InterPro"/>
</dbReference>
<evidence type="ECO:0000256" key="9">
    <source>
        <dbReference type="SAM" id="MobiDB-lite"/>
    </source>
</evidence>
<feature type="domain" description="Shugoshin C-terminal" evidence="10">
    <location>
        <begin position="1058"/>
        <end position="1079"/>
    </location>
</feature>
<gene>
    <name evidence="12" type="primary">LOC117361634</name>
</gene>
<name>A0A6P8R062_GEOSA</name>
<dbReference type="InParanoid" id="A0A6P8R062"/>
<comment type="similarity">
    <text evidence="2">Belongs to the shugoshin family.</text>
</comment>
<dbReference type="GO" id="GO:0000776">
    <property type="term" value="C:kinetochore"/>
    <property type="evidence" value="ECO:0007669"/>
    <property type="project" value="TreeGrafter"/>
</dbReference>
<evidence type="ECO:0000313" key="11">
    <source>
        <dbReference type="Proteomes" id="UP000515159"/>
    </source>
</evidence>